<dbReference type="InterPro" id="IPR043143">
    <property type="entry name" value="Mal/L-sulf/L-lact_DH-like_NADP"/>
</dbReference>
<proteinExistence type="predicted"/>
<dbReference type="Proteomes" id="UP000433788">
    <property type="component" value="Unassembled WGS sequence"/>
</dbReference>
<dbReference type="InterPro" id="IPR036111">
    <property type="entry name" value="Mal/L-sulfo/L-lacto_DH-like_sf"/>
</dbReference>
<dbReference type="RefSeq" id="WP_153719282.1">
    <property type="nucleotide sequence ID" value="NZ_WJPP01000003.1"/>
</dbReference>
<dbReference type="InterPro" id="IPR043144">
    <property type="entry name" value="Mal/L-sulf/L-lact_DH-like_ah"/>
</dbReference>
<dbReference type="InterPro" id="IPR022201">
    <property type="entry name" value="DUF3726"/>
</dbReference>
<gene>
    <name evidence="1" type="ORF">GH984_05810</name>
</gene>
<protein>
    <submittedName>
        <fullName evidence="1">DUF3726 domain-containing protein</fullName>
    </submittedName>
</protein>
<dbReference type="GO" id="GO:0016491">
    <property type="term" value="F:oxidoreductase activity"/>
    <property type="evidence" value="ECO:0007669"/>
    <property type="project" value="InterPro"/>
</dbReference>
<comment type="caution">
    <text evidence="1">The sequence shown here is derived from an EMBL/GenBank/DDBJ whole genome shotgun (WGS) entry which is preliminary data.</text>
</comment>
<dbReference type="SUPFAM" id="SSF89733">
    <property type="entry name" value="L-sulfolactate dehydrogenase-like"/>
    <property type="match status" value="1"/>
</dbReference>
<dbReference type="Gene3D" id="3.30.1370.60">
    <property type="entry name" value="Hypothetical oxidoreductase yiak, domain 2"/>
    <property type="match status" value="1"/>
</dbReference>
<dbReference type="AlphaFoldDB" id="A0A6N7QP75"/>
<accession>A0A6N7QP75</accession>
<evidence type="ECO:0000313" key="1">
    <source>
        <dbReference type="EMBL" id="MRH78216.1"/>
    </source>
</evidence>
<organism evidence="1 2">
    <name type="scientific">Spiribacter salilacus</name>
    <dbReference type="NCBI Taxonomy" id="2664894"/>
    <lineage>
        <taxon>Bacteria</taxon>
        <taxon>Pseudomonadati</taxon>
        <taxon>Pseudomonadota</taxon>
        <taxon>Gammaproteobacteria</taxon>
        <taxon>Chromatiales</taxon>
        <taxon>Ectothiorhodospiraceae</taxon>
        <taxon>Spiribacter</taxon>
    </lineage>
</organism>
<reference evidence="1 2" key="1">
    <citation type="submission" date="2019-11" db="EMBL/GenBank/DDBJ databases">
        <authorList>
            <person name="Zhang X.Y."/>
        </authorList>
    </citation>
    <scope>NUCLEOTIDE SEQUENCE [LARGE SCALE GENOMIC DNA]</scope>
    <source>
        <strain evidence="1 2">C176</strain>
    </source>
</reference>
<dbReference type="EMBL" id="WJPP01000003">
    <property type="protein sequence ID" value="MRH78216.1"/>
    <property type="molecule type" value="Genomic_DNA"/>
</dbReference>
<evidence type="ECO:0000313" key="2">
    <source>
        <dbReference type="Proteomes" id="UP000433788"/>
    </source>
</evidence>
<sequence length="255" mass="27561">MHVSLNELTSLSRRALEGVGFPPGEFEDAADMIVWLEQFGLGGTKLLAKTLPRLTTEQWPAVQKLYDDGGGCVVLQIENGSLLQGGSLAADMACTRALADGLGVVRLSGCRDRGFILGYLARCARRGYHMTAMWCVGEPRRAIQNVATATGHPTLPTIRRYRADGGGEQMADTHTLTLIATRDFALMPARDPAANAFELLEEITPNELAARSRLAWDQGVDVDADLWSKLQALAAVKLVEATPESRARGAGETRQ</sequence>
<keyword evidence="2" id="KW-1185">Reference proteome</keyword>
<name>A0A6N7QP75_9GAMM</name>
<dbReference type="Pfam" id="PF12525">
    <property type="entry name" value="DUF3726"/>
    <property type="match status" value="1"/>
</dbReference>
<dbReference type="Gene3D" id="1.10.1530.10">
    <property type="match status" value="1"/>
</dbReference>